<sequence>MTDEIDIVQRLQSRKLPSCSPDGGKTSQIDFMQILADRREAAAIIEAQQALIDRLQFGYEIRRYHA</sequence>
<gene>
    <name evidence="1" type="ORF">SAMN04488105_117109</name>
</gene>
<evidence type="ECO:0000313" key="2">
    <source>
        <dbReference type="Proteomes" id="UP000198994"/>
    </source>
</evidence>
<keyword evidence="2" id="KW-1185">Reference proteome</keyword>
<accession>A0A1G7K938</accession>
<reference evidence="2" key="1">
    <citation type="submission" date="2016-10" db="EMBL/GenBank/DDBJ databases">
        <authorList>
            <person name="Varghese N."/>
            <person name="Submissions S."/>
        </authorList>
    </citation>
    <scope>NUCLEOTIDE SEQUENCE [LARGE SCALE GENOMIC DNA]</scope>
    <source>
        <strain evidence="2">DSM 10146</strain>
    </source>
</reference>
<evidence type="ECO:0000313" key="1">
    <source>
        <dbReference type="EMBL" id="SDF33675.1"/>
    </source>
</evidence>
<name>A0A1G7K938_9RHOB</name>
<dbReference type="AlphaFoldDB" id="A0A1G7K938"/>
<proteinExistence type="predicted"/>
<organism evidence="1 2">
    <name type="scientific">Salipiger thiooxidans</name>
    <dbReference type="NCBI Taxonomy" id="282683"/>
    <lineage>
        <taxon>Bacteria</taxon>
        <taxon>Pseudomonadati</taxon>
        <taxon>Pseudomonadota</taxon>
        <taxon>Alphaproteobacteria</taxon>
        <taxon>Rhodobacterales</taxon>
        <taxon>Roseobacteraceae</taxon>
        <taxon>Salipiger</taxon>
    </lineage>
</organism>
<dbReference type="RefSeq" id="WP_089962978.1">
    <property type="nucleotide sequence ID" value="NZ_FNAV01000017.1"/>
</dbReference>
<protein>
    <submittedName>
        <fullName evidence="1">Uncharacterized protein</fullName>
    </submittedName>
</protein>
<dbReference type="Proteomes" id="UP000198994">
    <property type="component" value="Unassembled WGS sequence"/>
</dbReference>
<dbReference type="EMBL" id="FNAV01000017">
    <property type="protein sequence ID" value="SDF33675.1"/>
    <property type="molecule type" value="Genomic_DNA"/>
</dbReference>